<dbReference type="EMBL" id="JAFIDN010000009">
    <property type="protein sequence ID" value="MBP3193253.1"/>
    <property type="molecule type" value="Genomic_DNA"/>
</dbReference>
<feature type="domain" description="Peptidoglycan beta-N-acetylmuramidase NamZ C-terminal" evidence="2">
    <location>
        <begin position="249"/>
        <end position="426"/>
    </location>
</feature>
<dbReference type="Proteomes" id="UP000673975">
    <property type="component" value="Unassembled WGS sequence"/>
</dbReference>
<dbReference type="AlphaFoldDB" id="A0A8J7SA56"/>
<dbReference type="GO" id="GO:0033922">
    <property type="term" value="F:peptidoglycan beta-N-acetylmuramidase activity"/>
    <property type="evidence" value="ECO:0007669"/>
    <property type="project" value="InterPro"/>
</dbReference>
<dbReference type="RefSeq" id="WP_210512711.1">
    <property type="nucleotide sequence ID" value="NZ_JAFIDN010000009.1"/>
</dbReference>
<reference evidence="3" key="1">
    <citation type="submission" date="2021-02" db="EMBL/GenBank/DDBJ databases">
        <title>Natronogracilivirga saccharolytica gen. nov. sp. nov. a new anaerobic, haloalkiliphilic carbohydrate-fermenting bacterium from soda lake and proposing of Cyclonatronumiaceae fam. nov. in the phylum Balneolaeota.</title>
        <authorList>
            <person name="Zhilina T.N."/>
            <person name="Sorokin D.Y."/>
            <person name="Zavarzina D.G."/>
            <person name="Toshchakov S.V."/>
            <person name="Kublanov I.V."/>
        </authorList>
    </citation>
    <scope>NUCLEOTIDE SEQUENCE</scope>
    <source>
        <strain evidence="3">Z-1702</strain>
    </source>
</reference>
<sequence length="426" mass="46380">MSEHQSSRIPYKALSSIRFGVDTAISNLSGDPGGISEGSWGMVTNDAARSAYDKDLLSRSALIKAGVRITQLFAPEHGISRFGADGKPVDDDTDPQTGLPVCSLYGNRMRPPAGMLEQLDGVLFDIPDIGSRFYTYIWTLSHVMEACAAAGKPLVVLDRINPIGGEIASAEGPLLDTRNCSSFLGRAAIPVRHSLTAGEFAQWLNHHWNLDLDLRIIKAEGWHRGMHWPDTHLPFVPTSPAMPSYESALCYPGTCLFEATNLSAGRGTAVPFRFIGAPWLDPDTIVEAGTGNVRVLKAGSKPSGTQTLTLPGVMFHTEIAVPDDQPWKGQSCTGIRIEVADKNCFRPVRTGLALLAAIRNYHSDTFEWKTYPTAANPEGEDHFERLIGVRDMRPALEADPAAFLESLPDRLQAAGWKESVSPLLLY</sequence>
<proteinExistence type="predicted"/>
<dbReference type="InterPro" id="IPR008302">
    <property type="entry name" value="NamZ"/>
</dbReference>
<evidence type="ECO:0000313" key="4">
    <source>
        <dbReference type="Proteomes" id="UP000673975"/>
    </source>
</evidence>
<evidence type="ECO:0000259" key="2">
    <source>
        <dbReference type="Pfam" id="PF20732"/>
    </source>
</evidence>
<name>A0A8J7SA56_9BACT</name>
<dbReference type="Pfam" id="PF07075">
    <property type="entry name" value="NamZ_N"/>
    <property type="match status" value="1"/>
</dbReference>
<dbReference type="Pfam" id="PF20732">
    <property type="entry name" value="NamZ_C"/>
    <property type="match status" value="1"/>
</dbReference>
<dbReference type="InterPro" id="IPR048502">
    <property type="entry name" value="NamZ_N"/>
</dbReference>
<dbReference type="PIRSF" id="PIRSF016719">
    <property type="entry name" value="UCP016719"/>
    <property type="match status" value="1"/>
</dbReference>
<comment type="caution">
    <text evidence="3">The sequence shown here is derived from an EMBL/GenBank/DDBJ whole genome shotgun (WGS) entry which is preliminary data.</text>
</comment>
<feature type="domain" description="Peptidoglycan beta-N-acetylmuramidase NamZ N-terminal" evidence="1">
    <location>
        <begin position="41"/>
        <end position="245"/>
    </location>
</feature>
<dbReference type="InterPro" id="IPR048503">
    <property type="entry name" value="NamZ_C"/>
</dbReference>
<dbReference type="Gene3D" id="3.40.50.12170">
    <property type="entry name" value="Uncharacterised protein PF07075, DUF1343"/>
    <property type="match status" value="1"/>
</dbReference>
<gene>
    <name evidence="3" type="ORF">NATSA_11300</name>
</gene>
<protein>
    <submittedName>
        <fullName evidence="3">DUF1343 domain-containing protein</fullName>
    </submittedName>
</protein>
<dbReference type="PANTHER" id="PTHR42915">
    <property type="entry name" value="HYPOTHETICAL 460 KDA PROTEIN IN FEUA-SIGW INTERGENIC REGION [PRECURSOR]"/>
    <property type="match status" value="1"/>
</dbReference>
<dbReference type="PANTHER" id="PTHR42915:SF1">
    <property type="entry name" value="PEPTIDOGLYCAN BETA-N-ACETYLMURAMIDASE NAMZ"/>
    <property type="match status" value="1"/>
</dbReference>
<keyword evidence="4" id="KW-1185">Reference proteome</keyword>
<accession>A0A8J7SA56</accession>
<dbReference type="Gene3D" id="3.90.1150.140">
    <property type="match status" value="1"/>
</dbReference>
<evidence type="ECO:0000259" key="1">
    <source>
        <dbReference type="Pfam" id="PF07075"/>
    </source>
</evidence>
<organism evidence="3 4">
    <name type="scientific">Natronogracilivirga saccharolytica</name>
    <dbReference type="NCBI Taxonomy" id="2812953"/>
    <lineage>
        <taxon>Bacteria</taxon>
        <taxon>Pseudomonadati</taxon>
        <taxon>Balneolota</taxon>
        <taxon>Balneolia</taxon>
        <taxon>Balneolales</taxon>
        <taxon>Cyclonatronaceae</taxon>
        <taxon>Natronogracilivirga</taxon>
    </lineage>
</organism>
<evidence type="ECO:0000313" key="3">
    <source>
        <dbReference type="EMBL" id="MBP3193253.1"/>
    </source>
</evidence>